<evidence type="ECO:0000259" key="6">
    <source>
        <dbReference type="PROSITE" id="PS50893"/>
    </source>
</evidence>
<accession>A0ABP7KZ12</accession>
<dbReference type="Pfam" id="PF00005">
    <property type="entry name" value="ABC_tran"/>
    <property type="match status" value="2"/>
</dbReference>
<feature type="domain" description="ABC transporter" evidence="6">
    <location>
        <begin position="259"/>
        <end position="514"/>
    </location>
</feature>
<feature type="domain" description="ABC transporter" evidence="6">
    <location>
        <begin position="24"/>
        <end position="260"/>
    </location>
</feature>
<evidence type="ECO:0000256" key="4">
    <source>
        <dbReference type="ARBA" id="ARBA00022840"/>
    </source>
</evidence>
<evidence type="ECO:0000256" key="5">
    <source>
        <dbReference type="SAM" id="MobiDB-lite"/>
    </source>
</evidence>
<dbReference type="InterPro" id="IPR003593">
    <property type="entry name" value="AAA+_ATPase"/>
</dbReference>
<dbReference type="InterPro" id="IPR003439">
    <property type="entry name" value="ABC_transporter-like_ATP-bd"/>
</dbReference>
<evidence type="ECO:0000313" key="8">
    <source>
        <dbReference type="Proteomes" id="UP001501803"/>
    </source>
</evidence>
<keyword evidence="3" id="KW-0547">Nucleotide-binding</keyword>
<proteinExistence type="predicted"/>
<dbReference type="CDD" id="cd03215">
    <property type="entry name" value="ABC_Carb_Monos_II"/>
    <property type="match status" value="1"/>
</dbReference>
<dbReference type="Proteomes" id="UP001501803">
    <property type="component" value="Unassembled WGS sequence"/>
</dbReference>
<comment type="caution">
    <text evidence="7">The sequence shown here is derived from an EMBL/GenBank/DDBJ whole genome shotgun (WGS) entry which is preliminary data.</text>
</comment>
<evidence type="ECO:0000256" key="2">
    <source>
        <dbReference type="ARBA" id="ARBA00022737"/>
    </source>
</evidence>
<evidence type="ECO:0000256" key="1">
    <source>
        <dbReference type="ARBA" id="ARBA00022448"/>
    </source>
</evidence>
<reference evidence="8" key="1">
    <citation type="journal article" date="2019" name="Int. J. Syst. Evol. Microbiol.">
        <title>The Global Catalogue of Microorganisms (GCM) 10K type strain sequencing project: providing services to taxonomists for standard genome sequencing and annotation.</title>
        <authorList>
            <consortium name="The Broad Institute Genomics Platform"/>
            <consortium name="The Broad Institute Genome Sequencing Center for Infectious Disease"/>
            <person name="Wu L."/>
            <person name="Ma J."/>
        </authorList>
    </citation>
    <scope>NUCLEOTIDE SEQUENCE [LARGE SCALE GENOMIC DNA]</scope>
    <source>
        <strain evidence="8">JCM 17021</strain>
    </source>
</reference>
<keyword evidence="8" id="KW-1185">Reference proteome</keyword>
<dbReference type="PANTHER" id="PTHR43790">
    <property type="entry name" value="CARBOHYDRATE TRANSPORT ATP-BINDING PROTEIN MG119-RELATED"/>
    <property type="match status" value="1"/>
</dbReference>
<dbReference type="SUPFAM" id="SSF52540">
    <property type="entry name" value="P-loop containing nucleoside triphosphate hydrolases"/>
    <property type="match status" value="2"/>
</dbReference>
<evidence type="ECO:0000256" key="3">
    <source>
        <dbReference type="ARBA" id="ARBA00022741"/>
    </source>
</evidence>
<name>A0ABP7KZ12_9MICO</name>
<feature type="compositionally biased region" description="Polar residues" evidence="5">
    <location>
        <begin position="518"/>
        <end position="537"/>
    </location>
</feature>
<keyword evidence="1" id="KW-0813">Transport</keyword>
<dbReference type="PROSITE" id="PS00211">
    <property type="entry name" value="ABC_TRANSPORTER_1"/>
    <property type="match status" value="1"/>
</dbReference>
<dbReference type="EMBL" id="BAABCN010000015">
    <property type="protein sequence ID" value="GAA3891663.1"/>
    <property type="molecule type" value="Genomic_DNA"/>
</dbReference>
<dbReference type="GO" id="GO:0005524">
    <property type="term" value="F:ATP binding"/>
    <property type="evidence" value="ECO:0007669"/>
    <property type="project" value="UniProtKB-KW"/>
</dbReference>
<dbReference type="InterPro" id="IPR017871">
    <property type="entry name" value="ABC_transporter-like_CS"/>
</dbReference>
<dbReference type="InterPro" id="IPR027417">
    <property type="entry name" value="P-loop_NTPase"/>
</dbReference>
<sequence length="545" mass="57636">MTTAATVTSEHATPALSDDAPVMLECIDLQKSFGGVPVLRGVSLSLAPGTITALSGENGAGKSTMMKIASGQYKPDVGRVLVRGQELSAGNPSAAVGLGIAIVPQELASVLDTTVYENIFLGRELRTRLGLLDRSRMIRTARELLAAFGVDIRPTARMGSLPVGLRQIVEIVKATNTGARVLLLDEPTSAIAEREVARLIGVMRQLRNRGVAILFTTHKMEEIREVADRVIVLRDGGLVLDEALVDLSDDDIVTAMIGRELEDLFPELPPAGTETVLSLRGFAVAPSGAPLDLEVKRGEIVGLAGLVGAGRTELVEAIFGTRPVRAGTITVNGRNVRTGNPAAAIGAGIALVPEDRKGAGAVLSMSILQNATLPRLGKFSTLGWLHGASRRDAIGASMKSVSLRSRGLDQEMETLSGGNQQKVVFARWLTDDVDVLLLDEPTRGVDVGARSEIYRIITELSASGMAVIMASSDLPEILSLSHRALVMREQTVVAQLDRADLADPNVQDRIFRLASGMTPATTSIPTSGTPLTPNADAQDSESSRS</sequence>
<dbReference type="InterPro" id="IPR050107">
    <property type="entry name" value="ABC_carbohydrate_import_ATPase"/>
</dbReference>
<dbReference type="RefSeq" id="WP_345069339.1">
    <property type="nucleotide sequence ID" value="NZ_BAABCN010000015.1"/>
</dbReference>
<keyword evidence="4 7" id="KW-0067">ATP-binding</keyword>
<dbReference type="PANTHER" id="PTHR43790:SF9">
    <property type="entry name" value="GALACTOFURANOSE TRANSPORTER ATP-BINDING PROTEIN YTFR"/>
    <property type="match status" value="1"/>
</dbReference>
<dbReference type="Gene3D" id="3.40.50.300">
    <property type="entry name" value="P-loop containing nucleotide triphosphate hydrolases"/>
    <property type="match status" value="2"/>
</dbReference>
<protein>
    <submittedName>
        <fullName evidence="7">Sugar ABC transporter ATP-binding protein</fullName>
    </submittedName>
</protein>
<evidence type="ECO:0000313" key="7">
    <source>
        <dbReference type="EMBL" id="GAA3891663.1"/>
    </source>
</evidence>
<dbReference type="SMART" id="SM00382">
    <property type="entry name" value="AAA"/>
    <property type="match status" value="2"/>
</dbReference>
<keyword evidence="2" id="KW-0677">Repeat</keyword>
<gene>
    <name evidence="7" type="ORF">GCM10022381_36900</name>
</gene>
<organism evidence="7 8">
    <name type="scientific">Leifsonia kafniensis</name>
    <dbReference type="NCBI Taxonomy" id="475957"/>
    <lineage>
        <taxon>Bacteria</taxon>
        <taxon>Bacillati</taxon>
        <taxon>Actinomycetota</taxon>
        <taxon>Actinomycetes</taxon>
        <taxon>Micrococcales</taxon>
        <taxon>Microbacteriaceae</taxon>
        <taxon>Leifsonia</taxon>
    </lineage>
</organism>
<dbReference type="CDD" id="cd03216">
    <property type="entry name" value="ABC_Carb_Monos_I"/>
    <property type="match status" value="1"/>
</dbReference>
<feature type="region of interest" description="Disordered" evidence="5">
    <location>
        <begin position="517"/>
        <end position="545"/>
    </location>
</feature>
<dbReference type="PROSITE" id="PS50893">
    <property type="entry name" value="ABC_TRANSPORTER_2"/>
    <property type="match status" value="2"/>
</dbReference>